<evidence type="ECO:0000256" key="5">
    <source>
        <dbReference type="ARBA" id="ARBA00022989"/>
    </source>
</evidence>
<comment type="subcellular location">
    <subcellularLocation>
        <location evidence="1">Cell membrane</location>
        <topology evidence="1">Multi-pass membrane protein</topology>
    </subcellularLocation>
</comment>
<keyword evidence="3" id="KW-1003">Cell membrane</keyword>
<feature type="transmembrane region" description="Helical" evidence="7">
    <location>
        <begin position="323"/>
        <end position="341"/>
    </location>
</feature>
<dbReference type="STRING" id="574650.SAMN04487966_11017"/>
<keyword evidence="9" id="KW-1185">Reference proteome</keyword>
<evidence type="ECO:0000256" key="6">
    <source>
        <dbReference type="ARBA" id="ARBA00023136"/>
    </source>
</evidence>
<evidence type="ECO:0000313" key="8">
    <source>
        <dbReference type="EMBL" id="SFV24174.1"/>
    </source>
</evidence>
<reference evidence="8 9" key="1">
    <citation type="submission" date="2016-10" db="EMBL/GenBank/DDBJ databases">
        <authorList>
            <person name="de Groot N.N."/>
        </authorList>
    </citation>
    <scope>NUCLEOTIDE SEQUENCE [LARGE SCALE GENOMIC DNA]</scope>
    <source>
        <strain evidence="8 9">CGMCC 1.7054</strain>
    </source>
</reference>
<feature type="transmembrane region" description="Helical" evidence="7">
    <location>
        <begin position="79"/>
        <end position="100"/>
    </location>
</feature>
<feature type="transmembrane region" description="Helical" evidence="7">
    <location>
        <begin position="218"/>
        <end position="242"/>
    </location>
</feature>
<dbReference type="Proteomes" id="UP000198881">
    <property type="component" value="Unassembled WGS sequence"/>
</dbReference>
<feature type="transmembrane region" description="Helical" evidence="7">
    <location>
        <begin position="295"/>
        <end position="317"/>
    </location>
</feature>
<proteinExistence type="predicted"/>
<dbReference type="CDD" id="cd06173">
    <property type="entry name" value="MFS_MefA_like"/>
    <property type="match status" value="1"/>
</dbReference>
<dbReference type="PANTHER" id="PTHR23513:SF11">
    <property type="entry name" value="STAPHYLOFERRIN A TRANSPORTER"/>
    <property type="match status" value="1"/>
</dbReference>
<evidence type="ECO:0000256" key="1">
    <source>
        <dbReference type="ARBA" id="ARBA00004651"/>
    </source>
</evidence>
<evidence type="ECO:0000256" key="7">
    <source>
        <dbReference type="SAM" id="Phobius"/>
    </source>
</evidence>
<keyword evidence="5 7" id="KW-1133">Transmembrane helix</keyword>
<evidence type="ECO:0000256" key="3">
    <source>
        <dbReference type="ARBA" id="ARBA00022475"/>
    </source>
</evidence>
<dbReference type="InterPro" id="IPR036259">
    <property type="entry name" value="MFS_trans_sf"/>
</dbReference>
<dbReference type="EMBL" id="FPCG01000010">
    <property type="protein sequence ID" value="SFV24174.1"/>
    <property type="molecule type" value="Genomic_DNA"/>
</dbReference>
<keyword evidence="6 7" id="KW-0472">Membrane</keyword>
<dbReference type="RefSeq" id="WP_091698623.1">
    <property type="nucleotide sequence ID" value="NZ_FPCG01000010.1"/>
</dbReference>
<feature type="transmembrane region" description="Helical" evidence="7">
    <location>
        <begin position="262"/>
        <end position="283"/>
    </location>
</feature>
<evidence type="ECO:0000313" key="9">
    <source>
        <dbReference type="Proteomes" id="UP000198881"/>
    </source>
</evidence>
<dbReference type="PANTHER" id="PTHR23513">
    <property type="entry name" value="INTEGRAL MEMBRANE EFFLUX PROTEIN-RELATED"/>
    <property type="match status" value="1"/>
</dbReference>
<accession>A0A1I7MQJ0</accession>
<keyword evidence="4 7" id="KW-0812">Transmembrane</keyword>
<protein>
    <submittedName>
        <fullName evidence="8">MFS transporter, DHA3 family, tetracycline resistance protein</fullName>
    </submittedName>
</protein>
<dbReference type="Gene3D" id="1.20.1250.20">
    <property type="entry name" value="MFS general substrate transporter like domains"/>
    <property type="match status" value="1"/>
</dbReference>
<feature type="transmembrane region" description="Helical" evidence="7">
    <location>
        <begin position="18"/>
        <end position="38"/>
    </location>
</feature>
<organism evidence="8 9">
    <name type="scientific">Micrococcus terreus</name>
    <dbReference type="NCBI Taxonomy" id="574650"/>
    <lineage>
        <taxon>Bacteria</taxon>
        <taxon>Bacillati</taxon>
        <taxon>Actinomycetota</taxon>
        <taxon>Actinomycetes</taxon>
        <taxon>Micrococcales</taxon>
        <taxon>Micrococcaceae</taxon>
        <taxon>Micrococcus</taxon>
    </lineage>
</organism>
<evidence type="ECO:0000256" key="2">
    <source>
        <dbReference type="ARBA" id="ARBA00022448"/>
    </source>
</evidence>
<feature type="transmembrane region" description="Helical" evidence="7">
    <location>
        <begin position="382"/>
        <end position="406"/>
    </location>
</feature>
<gene>
    <name evidence="8" type="ORF">SAMN04487966_11017</name>
</gene>
<feature type="transmembrane region" description="Helical" evidence="7">
    <location>
        <begin position="106"/>
        <end position="132"/>
    </location>
</feature>
<dbReference type="AlphaFoldDB" id="A0A1I7MQJ0"/>
<dbReference type="SUPFAM" id="SSF103473">
    <property type="entry name" value="MFS general substrate transporter"/>
    <property type="match status" value="1"/>
</dbReference>
<dbReference type="InterPro" id="IPR010290">
    <property type="entry name" value="TM_effector"/>
</dbReference>
<dbReference type="OrthoDB" id="69054at2"/>
<dbReference type="Pfam" id="PF05977">
    <property type="entry name" value="MFS_3"/>
    <property type="match status" value="1"/>
</dbReference>
<dbReference type="GO" id="GO:0005886">
    <property type="term" value="C:plasma membrane"/>
    <property type="evidence" value="ECO:0007669"/>
    <property type="project" value="UniProtKB-SubCell"/>
</dbReference>
<name>A0A1I7MQJ0_9MICC</name>
<keyword evidence="2" id="KW-0813">Transport</keyword>
<evidence type="ECO:0000256" key="4">
    <source>
        <dbReference type="ARBA" id="ARBA00022692"/>
    </source>
</evidence>
<feature type="transmembrane region" description="Helical" evidence="7">
    <location>
        <begin position="353"/>
        <end position="376"/>
    </location>
</feature>
<sequence length="421" mass="43806">MNTLRVLSPLSVQHYRRLFAAMVLAVFGQGAWALYLAMQTLELGATPADLSTVVVWSGVGLLLWSLPAGVVADRLPQRTILIGVMTLNAVAAAVTTWLAWSEAVTFWQLGLSAFLIGASTAFFFPAYTALVPTLVEADELMAVNGLEGAARPVIGQAAAPAVIGAVIGASVPPVGGLVITLAFLMAVLCAVGLPVQVRLEKGGREDSRPHPLRDLVGGFAYVARTPWVAVSVVFAAMMGLLVVGPLEVLLPALLREGHENGAAVYGMILAAVGIGGLVGSLIMGSLRTPQHVLPWMIGLWAVGCVPFALVAVTLHPWVLGTGLLVYGALIGAGMVIWGTALQERVPLDYLGRVASLDFFVSIAFMPLSISVTGLLAERLGTGTLFVAAGAGPAAVGLVLLMAWALIRRSRRRPGGNGRGCA</sequence>
<feature type="transmembrane region" description="Helical" evidence="7">
    <location>
        <begin position="177"/>
        <end position="197"/>
    </location>
</feature>
<feature type="transmembrane region" description="Helical" evidence="7">
    <location>
        <begin position="50"/>
        <end position="72"/>
    </location>
</feature>